<evidence type="ECO:0000256" key="2">
    <source>
        <dbReference type="SAM" id="SignalP"/>
    </source>
</evidence>
<dbReference type="Pfam" id="PF03351">
    <property type="entry name" value="DOMON"/>
    <property type="match status" value="1"/>
</dbReference>
<dbReference type="Proteomes" id="UP000281985">
    <property type="component" value="Unassembled WGS sequence"/>
</dbReference>
<dbReference type="AlphaFoldDB" id="A0A3M0G9W1"/>
<keyword evidence="1 2" id="KW-0732">Signal</keyword>
<dbReference type="OrthoDB" id="667194at2"/>
<feature type="chain" id="PRO_5017922306" evidence="2">
    <location>
        <begin position="19"/>
        <end position="248"/>
    </location>
</feature>
<accession>A0A3M0G9W1</accession>
<dbReference type="NCBIfam" id="TIGR04183">
    <property type="entry name" value="Por_Secre_tail"/>
    <property type="match status" value="1"/>
</dbReference>
<evidence type="ECO:0000313" key="6">
    <source>
        <dbReference type="Proteomes" id="UP000281985"/>
    </source>
</evidence>
<dbReference type="EMBL" id="REFV01000004">
    <property type="protein sequence ID" value="RMB61047.1"/>
    <property type="molecule type" value="Genomic_DNA"/>
</dbReference>
<proteinExistence type="predicted"/>
<evidence type="ECO:0000259" key="4">
    <source>
        <dbReference type="Pfam" id="PF18962"/>
    </source>
</evidence>
<dbReference type="Gene3D" id="2.60.40.3080">
    <property type="match status" value="1"/>
</dbReference>
<dbReference type="CDD" id="cd09631">
    <property type="entry name" value="DOMON_DOH"/>
    <property type="match status" value="1"/>
</dbReference>
<gene>
    <name evidence="5" type="ORF">EAX61_06105</name>
</gene>
<reference evidence="5 6" key="1">
    <citation type="submission" date="2018-10" db="EMBL/GenBank/DDBJ databases">
        <title>Dokdonia luteus sp. nov., isolated from sea water.</title>
        <authorList>
            <person name="Zhou L.Y."/>
            <person name="Du Z.J."/>
        </authorList>
    </citation>
    <scope>NUCLEOTIDE SEQUENCE [LARGE SCALE GENOMIC DNA]</scope>
    <source>
        <strain evidence="5 6">SH27</strain>
    </source>
</reference>
<sequence>MKKITLLMALLTFGISNAQVTTGEVVFSAGYSAQLDIDDDGVTLTMIGPDNIWLGVGFGVTSMTNGGDVVTYDSTGFNDRRFTGVGATPPTDTQDWTLVSDDVSGGERTVVATRGLTGSDDTDYTFDPDDASIMLVWARSPSSLNFGAHGSNNRGSTVVGFNLGVDDALFAQNIKLFPNPASDIVNISFVHTSERAQVEIFSVLGQSIRSQELSANESIVDISDLEAGMYILQITSENGIASKRIIKE</sequence>
<name>A0A3M0G9W1_9FLAO</name>
<feature type="domain" description="DOMON" evidence="3">
    <location>
        <begin position="51"/>
        <end position="139"/>
    </location>
</feature>
<protein>
    <submittedName>
        <fullName evidence="5">T9SS C-terminal target domain-containing protein</fullName>
    </submittedName>
</protein>
<evidence type="ECO:0000256" key="1">
    <source>
        <dbReference type="ARBA" id="ARBA00022729"/>
    </source>
</evidence>
<organism evidence="5 6">
    <name type="scientific">Dokdonia sinensis</name>
    <dbReference type="NCBI Taxonomy" id="2479847"/>
    <lineage>
        <taxon>Bacteria</taxon>
        <taxon>Pseudomonadati</taxon>
        <taxon>Bacteroidota</taxon>
        <taxon>Flavobacteriia</taxon>
        <taxon>Flavobacteriales</taxon>
        <taxon>Flavobacteriaceae</taxon>
        <taxon>Dokdonia</taxon>
    </lineage>
</organism>
<dbReference type="RefSeq" id="WP_121916781.1">
    <property type="nucleotide sequence ID" value="NZ_REFV01000004.1"/>
</dbReference>
<dbReference type="InterPro" id="IPR026444">
    <property type="entry name" value="Secre_tail"/>
</dbReference>
<evidence type="ECO:0000259" key="3">
    <source>
        <dbReference type="Pfam" id="PF03351"/>
    </source>
</evidence>
<evidence type="ECO:0000313" key="5">
    <source>
        <dbReference type="EMBL" id="RMB61047.1"/>
    </source>
</evidence>
<dbReference type="InterPro" id="IPR005018">
    <property type="entry name" value="DOMON_domain"/>
</dbReference>
<keyword evidence="6" id="KW-1185">Reference proteome</keyword>
<comment type="caution">
    <text evidence="5">The sequence shown here is derived from an EMBL/GenBank/DDBJ whole genome shotgun (WGS) entry which is preliminary data.</text>
</comment>
<feature type="domain" description="Secretion system C-terminal sorting" evidence="4">
    <location>
        <begin position="176"/>
        <end position="246"/>
    </location>
</feature>
<dbReference type="InterPro" id="IPR045266">
    <property type="entry name" value="DOH_DOMON"/>
</dbReference>
<feature type="signal peptide" evidence="2">
    <location>
        <begin position="1"/>
        <end position="18"/>
    </location>
</feature>
<dbReference type="Pfam" id="PF18962">
    <property type="entry name" value="Por_Secre_tail"/>
    <property type="match status" value="1"/>
</dbReference>